<dbReference type="GO" id="GO:1990281">
    <property type="term" value="C:efflux pump complex"/>
    <property type="evidence" value="ECO:0007669"/>
    <property type="project" value="TreeGrafter"/>
</dbReference>
<dbReference type="InterPro" id="IPR006143">
    <property type="entry name" value="RND_pump_MFP"/>
</dbReference>
<accession>A0A381PI78</accession>
<evidence type="ECO:0000256" key="1">
    <source>
        <dbReference type="SAM" id="MobiDB-lite"/>
    </source>
</evidence>
<proteinExistence type="predicted"/>
<dbReference type="Pfam" id="PF25917">
    <property type="entry name" value="BSH_RND"/>
    <property type="match status" value="1"/>
</dbReference>
<gene>
    <name evidence="3" type="ORF">METZ01_LOCUS19585</name>
</gene>
<dbReference type="Gene3D" id="2.40.420.20">
    <property type="match status" value="1"/>
</dbReference>
<dbReference type="AlphaFoldDB" id="A0A381PI78"/>
<dbReference type="Gene3D" id="1.10.287.470">
    <property type="entry name" value="Helix hairpin bin"/>
    <property type="match status" value="1"/>
</dbReference>
<evidence type="ECO:0000313" key="3">
    <source>
        <dbReference type="EMBL" id="SUZ66731.1"/>
    </source>
</evidence>
<dbReference type="PANTHER" id="PTHR30469">
    <property type="entry name" value="MULTIDRUG RESISTANCE PROTEIN MDTA"/>
    <property type="match status" value="1"/>
</dbReference>
<feature type="domain" description="Multidrug resistance protein MdtA-like barrel-sandwich hybrid" evidence="2">
    <location>
        <begin position="59"/>
        <end position="201"/>
    </location>
</feature>
<organism evidence="3">
    <name type="scientific">marine metagenome</name>
    <dbReference type="NCBI Taxonomy" id="408172"/>
    <lineage>
        <taxon>unclassified sequences</taxon>
        <taxon>metagenomes</taxon>
        <taxon>ecological metagenomes</taxon>
    </lineage>
</organism>
<sequence length="379" mass="41812">MKYLKHIGITLLILGILFASAFFIKSNSKSSIVYDTQTLITTSIEEKIVATGKVLPEDEVNIVPQIAGIIQEIYVEEGDEIFAGDLIARIKVVPNEQTLNSAEGRVKNAQIVMKNSKIEFERNKALFKKEIISEQEYNSSELRYNQDMQNLSNTKSDLQIIKLGSSGESSITNTNIRATVSGTILEIPVEEGDQVIQANTFNAGTIIATIADLNKMIFEGQVDEGEVGKLNVGMPLIVTLGAIENKEYEAELRLIAPKGTEVAGAIQFKIEGEVYLDDEYVVRAGYSANASIVTDKKSDVTAISEALLQYDSKTKKPYVEVETSNQKFVRRDVKLGISDGVNAELLSGVKKSDKIKVWNKTEPVKRGETETPSDDRSYD</sequence>
<dbReference type="InterPro" id="IPR058625">
    <property type="entry name" value="MdtA-like_BSH"/>
</dbReference>
<reference evidence="3" key="1">
    <citation type="submission" date="2018-05" db="EMBL/GenBank/DDBJ databases">
        <authorList>
            <person name="Lanie J.A."/>
            <person name="Ng W.-L."/>
            <person name="Kazmierczak K.M."/>
            <person name="Andrzejewski T.M."/>
            <person name="Davidsen T.M."/>
            <person name="Wayne K.J."/>
            <person name="Tettelin H."/>
            <person name="Glass J.I."/>
            <person name="Rusch D."/>
            <person name="Podicherti R."/>
            <person name="Tsui H.-C.T."/>
            <person name="Winkler M.E."/>
        </authorList>
    </citation>
    <scope>NUCLEOTIDE SEQUENCE</scope>
</reference>
<dbReference type="Gene3D" id="2.40.50.100">
    <property type="match status" value="1"/>
</dbReference>
<evidence type="ECO:0000259" key="2">
    <source>
        <dbReference type="Pfam" id="PF25917"/>
    </source>
</evidence>
<dbReference type="EMBL" id="UINC01000992">
    <property type="protein sequence ID" value="SUZ66731.1"/>
    <property type="molecule type" value="Genomic_DNA"/>
</dbReference>
<name>A0A381PI78_9ZZZZ</name>
<dbReference type="Gene3D" id="2.40.30.170">
    <property type="match status" value="1"/>
</dbReference>
<dbReference type="NCBIfam" id="TIGR01730">
    <property type="entry name" value="RND_mfp"/>
    <property type="match status" value="1"/>
</dbReference>
<protein>
    <recommendedName>
        <fullName evidence="2">Multidrug resistance protein MdtA-like barrel-sandwich hybrid domain-containing protein</fullName>
    </recommendedName>
</protein>
<dbReference type="GO" id="GO:0015562">
    <property type="term" value="F:efflux transmembrane transporter activity"/>
    <property type="evidence" value="ECO:0007669"/>
    <property type="project" value="TreeGrafter"/>
</dbReference>
<feature type="region of interest" description="Disordered" evidence="1">
    <location>
        <begin position="360"/>
        <end position="379"/>
    </location>
</feature>
<dbReference type="SUPFAM" id="SSF111369">
    <property type="entry name" value="HlyD-like secretion proteins"/>
    <property type="match status" value="1"/>
</dbReference>
<feature type="compositionally biased region" description="Basic and acidic residues" evidence="1">
    <location>
        <begin position="362"/>
        <end position="379"/>
    </location>
</feature>
<dbReference type="PANTHER" id="PTHR30469:SF33">
    <property type="entry name" value="SLR1207 PROTEIN"/>
    <property type="match status" value="1"/>
</dbReference>